<dbReference type="EMBL" id="NIDN02000098">
    <property type="protein sequence ID" value="RLL96798.1"/>
    <property type="molecule type" value="Genomic_DNA"/>
</dbReference>
<organism evidence="3 4">
    <name type="scientific">Aspergillus turcosus</name>
    <dbReference type="NCBI Taxonomy" id="1245748"/>
    <lineage>
        <taxon>Eukaryota</taxon>
        <taxon>Fungi</taxon>
        <taxon>Dikarya</taxon>
        <taxon>Ascomycota</taxon>
        <taxon>Pezizomycotina</taxon>
        <taxon>Eurotiomycetes</taxon>
        <taxon>Eurotiomycetidae</taxon>
        <taxon>Eurotiales</taxon>
        <taxon>Aspergillaceae</taxon>
        <taxon>Aspergillus</taxon>
        <taxon>Aspergillus subgen. Fumigati</taxon>
    </lineage>
</organism>
<dbReference type="STRING" id="1245748.A0A421D3X0"/>
<feature type="compositionally biased region" description="Basic and acidic residues" evidence="2">
    <location>
        <begin position="442"/>
        <end position="456"/>
    </location>
</feature>
<feature type="compositionally biased region" description="Polar residues" evidence="2">
    <location>
        <begin position="488"/>
        <end position="510"/>
    </location>
</feature>
<dbReference type="Proteomes" id="UP000215289">
    <property type="component" value="Unassembled WGS sequence"/>
</dbReference>
<evidence type="ECO:0000313" key="4">
    <source>
        <dbReference type="Proteomes" id="UP000215289"/>
    </source>
</evidence>
<feature type="compositionally biased region" description="Low complexity" evidence="2">
    <location>
        <begin position="458"/>
        <end position="471"/>
    </location>
</feature>
<feature type="region of interest" description="Disordered" evidence="2">
    <location>
        <begin position="144"/>
        <end position="164"/>
    </location>
</feature>
<comment type="caution">
    <text evidence="3">The sequence shown here is derived from an EMBL/GenBank/DDBJ whole genome shotgun (WGS) entry which is preliminary data.</text>
</comment>
<feature type="compositionally biased region" description="Polar residues" evidence="2">
    <location>
        <begin position="22"/>
        <end position="34"/>
    </location>
</feature>
<feature type="region of interest" description="Disordered" evidence="2">
    <location>
        <begin position="81"/>
        <end position="118"/>
    </location>
</feature>
<proteinExistence type="predicted"/>
<dbReference type="AlphaFoldDB" id="A0A421D3X0"/>
<evidence type="ECO:0000313" key="3">
    <source>
        <dbReference type="EMBL" id="RLL96798.1"/>
    </source>
</evidence>
<name>A0A421D3X0_9EURO</name>
<feature type="coiled-coil region" evidence="1">
    <location>
        <begin position="339"/>
        <end position="373"/>
    </location>
</feature>
<accession>A0A421D3X0</accession>
<feature type="compositionally biased region" description="Polar residues" evidence="2">
    <location>
        <begin position="535"/>
        <end position="550"/>
    </location>
</feature>
<reference evidence="3 4" key="1">
    <citation type="submission" date="2018-08" db="EMBL/GenBank/DDBJ databases">
        <title>Draft genome sequences of two Aspergillus turcosus clinical strains isolated from bronchoalveolar lavage fluid: one azole-susceptible and the other azole-resistant.</title>
        <authorList>
            <person name="Parent-Michaud M."/>
            <person name="Dufresne P.J."/>
            <person name="Fournier E."/>
            <person name="Martineau C."/>
            <person name="Moreira S."/>
            <person name="Perkins V."/>
            <person name="De Repentigny L."/>
            <person name="Dufresne S.F."/>
        </authorList>
    </citation>
    <scope>NUCLEOTIDE SEQUENCE [LARGE SCALE GENOMIC DNA]</scope>
    <source>
        <strain evidence="3">HMR AF 1038</strain>
    </source>
</reference>
<evidence type="ECO:0000256" key="1">
    <source>
        <dbReference type="SAM" id="Coils"/>
    </source>
</evidence>
<feature type="region of interest" description="Disordered" evidence="2">
    <location>
        <begin position="431"/>
        <end position="576"/>
    </location>
</feature>
<gene>
    <name evidence="3" type="ORF">CFD26_102487</name>
</gene>
<dbReference type="OrthoDB" id="3905365at2759"/>
<feature type="compositionally biased region" description="Polar residues" evidence="2">
    <location>
        <begin position="1"/>
        <end position="15"/>
    </location>
</feature>
<keyword evidence="4" id="KW-1185">Reference proteome</keyword>
<keyword evidence="1" id="KW-0175">Coiled coil</keyword>
<evidence type="ECO:0000256" key="2">
    <source>
        <dbReference type="SAM" id="MobiDB-lite"/>
    </source>
</evidence>
<protein>
    <submittedName>
        <fullName evidence="3">Uncharacterized protein</fullName>
    </submittedName>
</protein>
<feature type="compositionally biased region" description="Basic and acidic residues" evidence="2">
    <location>
        <begin position="93"/>
        <end position="102"/>
    </location>
</feature>
<sequence>MAETTPSHPNDTPENSPGGGEDNQSQSAGQSKNPASVKDRKCQYCHQAFTSSSLGRHLDQFLFKKKPDGIHDVEEIRRIRSGITRRQARTSSGKRDTPERAMGKGPSEHFAGGEHGTKPREGAIRMMFNTPTWHATGVINDIPNPGQTPEGSRFAGSQPRTGSLQLPDYASRGASAKDPDTMRALELALREVLDNIKAATSSRMRPRLSPFDFDIQSETFPSLCLQLLPPPPSLFSTNPFPSPSSFPLKPPGVEHLDIVRQAIRAKIDQWQSDQLSAEAANNSHPGRPGLGLDANMISRNAQQHEDMSLRHLELAFKHWASLPPETRLEGWHLEITRAFAREVEKRKLLDEQLARVQQEANQLRAQVEKLGSCQWPREFALFPPDTLPLPPAVARELDAKESQISPHSSRWDYDSVVAKWKRVVMHDKSMGRVGVGYGNPPLDDRSSTDTKPRATDEPPASTPASVSTSAHPRPRALQPAPGPAHASSPDQSSSHTGCASAPSSQNTSPYLRSPQAGPQAKRPRLMNGADGGHSSAANQPATPSNTWNPHSHSHQALPVSNLATQPGLPPPTSGAS</sequence>
<feature type="region of interest" description="Disordered" evidence="2">
    <location>
        <begin position="1"/>
        <end position="40"/>
    </location>
</feature>
<feature type="compositionally biased region" description="Pro residues" evidence="2">
    <location>
        <begin position="567"/>
        <end position="576"/>
    </location>
</feature>